<dbReference type="InterPro" id="IPR029063">
    <property type="entry name" value="SAM-dependent_MTases_sf"/>
</dbReference>
<dbReference type="Pfam" id="PF25904">
    <property type="entry name" value="Tmrp11_N"/>
    <property type="match status" value="1"/>
</dbReference>
<keyword evidence="5 7" id="KW-0819">tRNA processing</keyword>
<dbReference type="AlphaFoldDB" id="A0A137NUY2"/>
<evidence type="ECO:0000256" key="5">
    <source>
        <dbReference type="ARBA" id="ARBA00022694"/>
    </source>
</evidence>
<dbReference type="PRINTS" id="PR00507">
    <property type="entry name" value="N12N6MTFRASE"/>
</dbReference>
<evidence type="ECO:0000256" key="3">
    <source>
        <dbReference type="ARBA" id="ARBA00022679"/>
    </source>
</evidence>
<dbReference type="InterPro" id="IPR000241">
    <property type="entry name" value="RlmKL-like_Mtase"/>
</dbReference>
<dbReference type="OrthoDB" id="333024at2759"/>
<feature type="domain" description="tRNA (guanine(10)-N(2))-methyltransferase TRMT11 N-terminal" evidence="9">
    <location>
        <begin position="1"/>
        <end position="173"/>
    </location>
</feature>
<proteinExistence type="inferred from homology"/>
<sequence>MKFIIKFAQFHINFRIPELEAVAKIENINLSFDLAAYDPLSPFLIVEIDNVEDAKKLVRRAILIKDIYWLWTSANDYEGIHANNKELKHLWPYLVDKSWKFSVVSFGRSNPIEENITKINTFSYMPMAGPINLKTPDVEFAILEDYGFNPSDHIPPEDLKTVYFGVHIATGNRDLVKNYSLKTRKYIGNTSMDAELSLIMANMALCTAGKLVYDPFVGTGSFLVTSSHYGSYTMGSDIDGRQIRGRDGNSIKSNLDQYNMKGRMVDTLVFDVCNHPWRSTPLFDAICTDPPYGVRAGAKRLGRKRGNRAFEEIPLVDGVPSHLRSDYRPPTVPYDMPEVLADLLEFAAKYLVVGGRIAYWLPNVVEEDEDPETPYHPNLELIADSEQPFNGWSRRLVVMEKKSEYDPNLPFDKPSNVDPKLIFRNRYFLPNQPKE</sequence>
<keyword evidence="11" id="KW-1185">Reference proteome</keyword>
<dbReference type="Pfam" id="PF01170">
    <property type="entry name" value="UPF0020"/>
    <property type="match status" value="1"/>
</dbReference>
<evidence type="ECO:0000256" key="2">
    <source>
        <dbReference type="ARBA" id="ARBA00022603"/>
    </source>
</evidence>
<dbReference type="STRING" id="796925.A0A137NUY2"/>
<feature type="domain" description="Ribosomal RNA large subunit methyltransferase K/L-like methyltransferase" evidence="8">
    <location>
        <begin position="183"/>
        <end position="300"/>
    </location>
</feature>
<dbReference type="Gene3D" id="3.40.50.150">
    <property type="entry name" value="Vaccinia Virus protein VP39"/>
    <property type="match status" value="1"/>
</dbReference>
<reference evidence="10 11" key="1">
    <citation type="journal article" date="2015" name="Genome Biol. Evol.">
        <title>Phylogenomic analyses indicate that early fungi evolved digesting cell walls of algal ancestors of land plants.</title>
        <authorList>
            <person name="Chang Y."/>
            <person name="Wang S."/>
            <person name="Sekimoto S."/>
            <person name="Aerts A.L."/>
            <person name="Choi C."/>
            <person name="Clum A."/>
            <person name="LaButti K.M."/>
            <person name="Lindquist E.A."/>
            <person name="Yee Ngan C."/>
            <person name="Ohm R.A."/>
            <person name="Salamov A.A."/>
            <person name="Grigoriev I.V."/>
            <person name="Spatafora J.W."/>
            <person name="Berbee M.L."/>
        </authorList>
    </citation>
    <scope>NUCLEOTIDE SEQUENCE [LARGE SCALE GENOMIC DNA]</scope>
    <source>
        <strain evidence="10 11">NRRL 28638</strain>
    </source>
</reference>
<protein>
    <submittedName>
        <fullName evidence="10">tRNA guanosine-2'-O-methyltransferase</fullName>
    </submittedName>
</protein>
<accession>A0A137NUY2</accession>
<name>A0A137NUY2_CONC2</name>
<evidence type="ECO:0000259" key="9">
    <source>
        <dbReference type="Pfam" id="PF25904"/>
    </source>
</evidence>
<dbReference type="PROSITE" id="PS51627">
    <property type="entry name" value="SAM_MT_TRM11"/>
    <property type="match status" value="1"/>
</dbReference>
<keyword evidence="4 7" id="KW-0949">S-adenosyl-L-methionine</keyword>
<dbReference type="SUPFAM" id="SSF53335">
    <property type="entry name" value="S-adenosyl-L-methionine-dependent methyltransferases"/>
    <property type="match status" value="1"/>
</dbReference>
<dbReference type="GO" id="GO:0160102">
    <property type="term" value="F:tRNA (guanine(10)-N2)-methyltransferase activity"/>
    <property type="evidence" value="ECO:0007669"/>
    <property type="project" value="InterPro"/>
</dbReference>
<dbReference type="GO" id="GO:0032259">
    <property type="term" value="P:methylation"/>
    <property type="evidence" value="ECO:0007669"/>
    <property type="project" value="UniProtKB-UniRule"/>
</dbReference>
<dbReference type="Proteomes" id="UP000070444">
    <property type="component" value="Unassembled WGS sequence"/>
</dbReference>
<dbReference type="PANTHER" id="PTHR13370:SF3">
    <property type="entry name" value="TRNA (GUANINE(10)-N2)-METHYLTRANSFERASE HOMOLOG"/>
    <property type="match status" value="1"/>
</dbReference>
<keyword evidence="1" id="KW-0963">Cytoplasm</keyword>
<evidence type="ECO:0000256" key="6">
    <source>
        <dbReference type="ARBA" id="ARBA00022884"/>
    </source>
</evidence>
<dbReference type="InterPro" id="IPR016691">
    <property type="entry name" value="TRMT11"/>
</dbReference>
<evidence type="ECO:0000259" key="8">
    <source>
        <dbReference type="Pfam" id="PF01170"/>
    </source>
</evidence>
<keyword evidence="3 7" id="KW-0808">Transferase</keyword>
<comment type="similarity">
    <text evidence="7">Belongs to the class I-like SAM-binding methyltransferase superfamily. TRM11 methyltransferase family.</text>
</comment>
<dbReference type="GO" id="GO:0000049">
    <property type="term" value="F:tRNA binding"/>
    <property type="evidence" value="ECO:0007669"/>
    <property type="project" value="UniProtKB-UniRule"/>
</dbReference>
<dbReference type="PIRSF" id="PIRSF017259">
    <property type="entry name" value="tRNA_mtfrase_TRM11"/>
    <property type="match status" value="1"/>
</dbReference>
<gene>
    <name evidence="10" type="ORF">CONCODRAFT_43625</name>
</gene>
<organism evidence="10 11">
    <name type="scientific">Conidiobolus coronatus (strain ATCC 28846 / CBS 209.66 / NRRL 28638)</name>
    <name type="common">Delacroixia coronata</name>
    <dbReference type="NCBI Taxonomy" id="796925"/>
    <lineage>
        <taxon>Eukaryota</taxon>
        <taxon>Fungi</taxon>
        <taxon>Fungi incertae sedis</taxon>
        <taxon>Zoopagomycota</taxon>
        <taxon>Entomophthoromycotina</taxon>
        <taxon>Entomophthoromycetes</taxon>
        <taxon>Entomophthorales</taxon>
        <taxon>Ancylistaceae</taxon>
        <taxon>Conidiobolus</taxon>
    </lineage>
</organism>
<dbReference type="OMA" id="AFNKWSR"/>
<dbReference type="GO" id="GO:0043527">
    <property type="term" value="C:tRNA methyltransferase complex"/>
    <property type="evidence" value="ECO:0007669"/>
    <property type="project" value="UniProtKB-ARBA"/>
</dbReference>
<keyword evidence="7" id="KW-0820">tRNA-binding</keyword>
<keyword evidence="2 7" id="KW-0489">Methyltransferase</keyword>
<dbReference type="GO" id="GO:0008033">
    <property type="term" value="P:tRNA processing"/>
    <property type="evidence" value="ECO:0007669"/>
    <property type="project" value="UniProtKB-UniRule"/>
</dbReference>
<evidence type="ECO:0000256" key="4">
    <source>
        <dbReference type="ARBA" id="ARBA00022691"/>
    </source>
</evidence>
<keyword evidence="6 7" id="KW-0694">RNA-binding</keyword>
<evidence type="ECO:0000313" key="10">
    <source>
        <dbReference type="EMBL" id="KXN66625.1"/>
    </source>
</evidence>
<dbReference type="GO" id="GO:0005737">
    <property type="term" value="C:cytoplasm"/>
    <property type="evidence" value="ECO:0007669"/>
    <property type="project" value="TreeGrafter"/>
</dbReference>
<evidence type="ECO:0000313" key="11">
    <source>
        <dbReference type="Proteomes" id="UP000070444"/>
    </source>
</evidence>
<dbReference type="InterPro" id="IPR059073">
    <property type="entry name" value="TRMT11_N"/>
</dbReference>
<dbReference type="EMBL" id="KQ964704">
    <property type="protein sequence ID" value="KXN66625.1"/>
    <property type="molecule type" value="Genomic_DNA"/>
</dbReference>
<evidence type="ECO:0000256" key="7">
    <source>
        <dbReference type="PROSITE-ProRule" id="PRU00959"/>
    </source>
</evidence>
<dbReference type="PANTHER" id="PTHR13370">
    <property type="entry name" value="RNA METHYLASE-RELATED"/>
    <property type="match status" value="1"/>
</dbReference>
<evidence type="ECO:0000256" key="1">
    <source>
        <dbReference type="ARBA" id="ARBA00022490"/>
    </source>
</evidence>